<feature type="domain" description="HTH gntR-type" evidence="8">
    <location>
        <begin position="15"/>
        <end position="83"/>
    </location>
</feature>
<proteinExistence type="inferred from homology"/>
<evidence type="ECO:0000256" key="6">
    <source>
        <dbReference type="ARBA" id="ARBA00023125"/>
    </source>
</evidence>
<evidence type="ECO:0000256" key="3">
    <source>
        <dbReference type="ARBA" id="ARBA00022576"/>
    </source>
</evidence>
<comment type="similarity">
    <text evidence="2">In the C-terminal section; belongs to the class-I pyridoxal-phosphate-dependent aminotransferase family.</text>
</comment>
<name>A0ABU9DFE5_9BACL</name>
<dbReference type="SUPFAM" id="SSF46785">
    <property type="entry name" value="Winged helix' DNA-binding domain"/>
    <property type="match status" value="1"/>
</dbReference>
<dbReference type="InterPro" id="IPR051446">
    <property type="entry name" value="HTH_trans_reg/aminotransferase"/>
</dbReference>
<dbReference type="Pfam" id="PF00392">
    <property type="entry name" value="GntR"/>
    <property type="match status" value="1"/>
</dbReference>
<comment type="caution">
    <text evidence="9">The sequence shown here is derived from an EMBL/GenBank/DDBJ whole genome shotgun (WGS) entry which is preliminary data.</text>
</comment>
<dbReference type="InterPro" id="IPR036390">
    <property type="entry name" value="WH_DNA-bd_sf"/>
</dbReference>
<keyword evidence="7" id="KW-0804">Transcription</keyword>
<dbReference type="RefSeq" id="WP_341414655.1">
    <property type="nucleotide sequence ID" value="NZ_JBBPCC010000003.1"/>
</dbReference>
<dbReference type="CDD" id="cd00609">
    <property type="entry name" value="AAT_like"/>
    <property type="match status" value="1"/>
</dbReference>
<keyword evidence="10" id="KW-1185">Reference proteome</keyword>
<accession>A0ABU9DFE5</accession>
<dbReference type="InterPro" id="IPR000524">
    <property type="entry name" value="Tscrpt_reg_HTH_GntR"/>
</dbReference>
<dbReference type="PROSITE" id="PS50949">
    <property type="entry name" value="HTH_GNTR"/>
    <property type="match status" value="1"/>
</dbReference>
<dbReference type="InterPro" id="IPR015421">
    <property type="entry name" value="PyrdxlP-dep_Trfase_major"/>
</dbReference>
<dbReference type="PANTHER" id="PTHR46577:SF1">
    <property type="entry name" value="HTH-TYPE TRANSCRIPTIONAL REGULATORY PROTEIN GABR"/>
    <property type="match status" value="1"/>
</dbReference>
<dbReference type="EMBL" id="JBBPCC010000003">
    <property type="protein sequence ID" value="MEK8127595.1"/>
    <property type="molecule type" value="Genomic_DNA"/>
</dbReference>
<dbReference type="InterPro" id="IPR015424">
    <property type="entry name" value="PyrdxlP-dep_Trfase"/>
</dbReference>
<comment type="cofactor">
    <cofactor evidence="1">
        <name>pyridoxal 5'-phosphate</name>
        <dbReference type="ChEBI" id="CHEBI:597326"/>
    </cofactor>
</comment>
<dbReference type="Pfam" id="PF00155">
    <property type="entry name" value="Aminotran_1_2"/>
    <property type="match status" value="1"/>
</dbReference>
<reference evidence="9 10" key="1">
    <citation type="submission" date="2024-04" db="EMBL/GenBank/DDBJ databases">
        <title>draft genome sequnece of Paenibacillus filicis.</title>
        <authorList>
            <person name="Kim D.-U."/>
        </authorList>
    </citation>
    <scope>NUCLEOTIDE SEQUENCE [LARGE SCALE GENOMIC DNA]</scope>
    <source>
        <strain evidence="9 10">KACC14197</strain>
    </source>
</reference>
<dbReference type="Proteomes" id="UP001469365">
    <property type="component" value="Unassembled WGS sequence"/>
</dbReference>
<keyword evidence="4" id="KW-0663">Pyridoxal phosphate</keyword>
<dbReference type="GO" id="GO:0008483">
    <property type="term" value="F:transaminase activity"/>
    <property type="evidence" value="ECO:0007669"/>
    <property type="project" value="UniProtKB-KW"/>
</dbReference>
<keyword evidence="3 9" id="KW-0808">Transferase</keyword>
<dbReference type="CDD" id="cd07377">
    <property type="entry name" value="WHTH_GntR"/>
    <property type="match status" value="1"/>
</dbReference>
<sequence>MDLLIPYHSYMQRLPTKHAALYEALRDAIIEGSLLLGMKLPSTRKLAEQYGLSRGTVNQVYETLASEGYIVSEIGSGTTVAYRYAEPEAREASVPDFRLSEWASRLVAPPRLERMSPVGALHGVIDFANMNTDEALFPHEAWNRCLYAQIRAGTDWSTERTGAQGDYKLREAIAMYLRRSRSLSVSAEQIAVVHGSMQALALIAQLVLNPGESAVAESPGYSGIRRAISTAGGTVVEAALDEYGIIPAAWDARALFVTPSRQFPTGAVLSLERRQALLAWAVRERAVIVEDDYDSEFRHRGRSIEPLKALDRDGRVVYVGSFTKTMPPSLRIGYVVLPDSLVEPFVRAQALYEPYAANVLEQRALAEFMASGGYERHLRRMKRSYGRKFSQLADLLQTELSAGFDWVPSDAGLHLFGWWKGSEEDYLSYRSACHEAGVLWADMAPTGHDTRSGRRGAYFHFSDLTEEEMKDGVGRMSRILNGG</sequence>
<evidence type="ECO:0000313" key="9">
    <source>
        <dbReference type="EMBL" id="MEK8127595.1"/>
    </source>
</evidence>
<dbReference type="Gene3D" id="3.40.640.10">
    <property type="entry name" value="Type I PLP-dependent aspartate aminotransferase-like (Major domain)"/>
    <property type="match status" value="1"/>
</dbReference>
<evidence type="ECO:0000256" key="4">
    <source>
        <dbReference type="ARBA" id="ARBA00022898"/>
    </source>
</evidence>
<keyword evidence="5" id="KW-0805">Transcription regulation</keyword>
<evidence type="ECO:0000313" key="10">
    <source>
        <dbReference type="Proteomes" id="UP001469365"/>
    </source>
</evidence>
<evidence type="ECO:0000256" key="5">
    <source>
        <dbReference type="ARBA" id="ARBA00023015"/>
    </source>
</evidence>
<dbReference type="InterPro" id="IPR036388">
    <property type="entry name" value="WH-like_DNA-bd_sf"/>
</dbReference>
<evidence type="ECO:0000256" key="1">
    <source>
        <dbReference type="ARBA" id="ARBA00001933"/>
    </source>
</evidence>
<evidence type="ECO:0000256" key="7">
    <source>
        <dbReference type="ARBA" id="ARBA00023163"/>
    </source>
</evidence>
<keyword evidence="3 9" id="KW-0032">Aminotransferase</keyword>
<organism evidence="9 10">
    <name type="scientific">Paenibacillus filicis</name>
    <dbReference type="NCBI Taxonomy" id="669464"/>
    <lineage>
        <taxon>Bacteria</taxon>
        <taxon>Bacillati</taxon>
        <taxon>Bacillota</taxon>
        <taxon>Bacilli</taxon>
        <taxon>Bacillales</taxon>
        <taxon>Paenibacillaceae</taxon>
        <taxon>Paenibacillus</taxon>
    </lineage>
</organism>
<dbReference type="PANTHER" id="PTHR46577">
    <property type="entry name" value="HTH-TYPE TRANSCRIPTIONAL REGULATORY PROTEIN GABR"/>
    <property type="match status" value="1"/>
</dbReference>
<dbReference type="SMART" id="SM00345">
    <property type="entry name" value="HTH_GNTR"/>
    <property type="match status" value="1"/>
</dbReference>
<evidence type="ECO:0000259" key="8">
    <source>
        <dbReference type="PROSITE" id="PS50949"/>
    </source>
</evidence>
<evidence type="ECO:0000256" key="2">
    <source>
        <dbReference type="ARBA" id="ARBA00005384"/>
    </source>
</evidence>
<dbReference type="SUPFAM" id="SSF53383">
    <property type="entry name" value="PLP-dependent transferases"/>
    <property type="match status" value="1"/>
</dbReference>
<dbReference type="InterPro" id="IPR004839">
    <property type="entry name" value="Aminotransferase_I/II_large"/>
</dbReference>
<gene>
    <name evidence="9" type="ORF">WMW72_06660</name>
</gene>
<dbReference type="Gene3D" id="1.10.10.10">
    <property type="entry name" value="Winged helix-like DNA-binding domain superfamily/Winged helix DNA-binding domain"/>
    <property type="match status" value="1"/>
</dbReference>
<keyword evidence="6" id="KW-0238">DNA-binding</keyword>
<dbReference type="PRINTS" id="PR00035">
    <property type="entry name" value="HTHGNTR"/>
</dbReference>
<protein>
    <submittedName>
        <fullName evidence="9">PLP-dependent aminotransferase family protein</fullName>
    </submittedName>
</protein>